<reference evidence="3" key="1">
    <citation type="submission" date="2013-01" db="EMBL/GenBank/DDBJ databases">
        <title>Draft Genome Sequence of a Mulberry Tree, Morus notabilis C.K. Schneid.</title>
        <authorList>
            <person name="He N."/>
            <person name="Zhao S."/>
        </authorList>
    </citation>
    <scope>NUCLEOTIDE SEQUENCE</scope>
</reference>
<sequence>MASSFGAVKLIVFALPLSLLGHGTSETGKEFHLRRYCWQNGLLSHDFVRSHGFEFRRRRAIPMWHDDDSYNRNDHIKSTTTVENLTNTDERFTFPEFEKIDIQARKDWKKRYQHEIGVENGEILPRTSPSV</sequence>
<gene>
    <name evidence="2" type="ORF">L484_022291</name>
</gene>
<protein>
    <submittedName>
        <fullName evidence="2">Uncharacterized protein</fullName>
    </submittedName>
</protein>
<name>W9S678_9ROSA</name>
<feature type="signal peptide" evidence="1">
    <location>
        <begin position="1"/>
        <end position="25"/>
    </location>
</feature>
<keyword evidence="3" id="KW-1185">Reference proteome</keyword>
<dbReference type="AlphaFoldDB" id="W9S678"/>
<accession>W9S678</accession>
<organism evidence="2 3">
    <name type="scientific">Morus notabilis</name>
    <dbReference type="NCBI Taxonomy" id="981085"/>
    <lineage>
        <taxon>Eukaryota</taxon>
        <taxon>Viridiplantae</taxon>
        <taxon>Streptophyta</taxon>
        <taxon>Embryophyta</taxon>
        <taxon>Tracheophyta</taxon>
        <taxon>Spermatophyta</taxon>
        <taxon>Magnoliopsida</taxon>
        <taxon>eudicotyledons</taxon>
        <taxon>Gunneridae</taxon>
        <taxon>Pentapetalae</taxon>
        <taxon>rosids</taxon>
        <taxon>fabids</taxon>
        <taxon>Rosales</taxon>
        <taxon>Moraceae</taxon>
        <taxon>Moreae</taxon>
        <taxon>Morus</taxon>
    </lineage>
</organism>
<evidence type="ECO:0000313" key="2">
    <source>
        <dbReference type="EMBL" id="EXC28055.1"/>
    </source>
</evidence>
<dbReference type="EMBL" id="KE346160">
    <property type="protein sequence ID" value="EXC28055.1"/>
    <property type="molecule type" value="Genomic_DNA"/>
</dbReference>
<dbReference type="Proteomes" id="UP000030645">
    <property type="component" value="Unassembled WGS sequence"/>
</dbReference>
<keyword evidence="1" id="KW-0732">Signal</keyword>
<evidence type="ECO:0000313" key="3">
    <source>
        <dbReference type="Proteomes" id="UP000030645"/>
    </source>
</evidence>
<evidence type="ECO:0000256" key="1">
    <source>
        <dbReference type="SAM" id="SignalP"/>
    </source>
</evidence>
<feature type="chain" id="PRO_5004929191" evidence="1">
    <location>
        <begin position="26"/>
        <end position="131"/>
    </location>
</feature>
<proteinExistence type="predicted"/>